<accession>A0A9P0BLA2</accession>
<keyword evidence="3 10" id="KW-0813">Transport</keyword>
<comment type="similarity">
    <text evidence="2 10">Belongs to the GPI inositol-deacylase family.</text>
</comment>
<dbReference type="AlphaFoldDB" id="A0A9P0BLA2"/>
<proteinExistence type="inferred from homology"/>
<feature type="compositionally biased region" description="Basic and acidic residues" evidence="11">
    <location>
        <begin position="825"/>
        <end position="850"/>
    </location>
</feature>
<evidence type="ECO:0000313" key="14">
    <source>
        <dbReference type="Proteomes" id="UP001154078"/>
    </source>
</evidence>
<dbReference type="Pfam" id="PF24660">
    <property type="entry name" value="PGAP1_3rd"/>
    <property type="match status" value="1"/>
</dbReference>
<keyword evidence="9 10" id="KW-0472">Membrane</keyword>
<feature type="transmembrane region" description="Helical" evidence="10">
    <location>
        <begin position="728"/>
        <end position="756"/>
    </location>
</feature>
<evidence type="ECO:0000256" key="7">
    <source>
        <dbReference type="ARBA" id="ARBA00022927"/>
    </source>
</evidence>
<feature type="transmembrane region" description="Helical" evidence="10">
    <location>
        <begin position="915"/>
        <end position="935"/>
    </location>
</feature>
<evidence type="ECO:0000256" key="3">
    <source>
        <dbReference type="ARBA" id="ARBA00022448"/>
    </source>
</evidence>
<keyword evidence="8 10" id="KW-1133">Transmembrane helix</keyword>
<evidence type="ECO:0000256" key="6">
    <source>
        <dbReference type="ARBA" id="ARBA00022824"/>
    </source>
</evidence>
<feature type="transmembrane region" description="Helical" evidence="10">
    <location>
        <begin position="7"/>
        <end position="26"/>
    </location>
</feature>
<evidence type="ECO:0000256" key="1">
    <source>
        <dbReference type="ARBA" id="ARBA00004477"/>
    </source>
</evidence>
<dbReference type="GO" id="GO:0006888">
    <property type="term" value="P:endoplasmic reticulum to Golgi vesicle-mediated transport"/>
    <property type="evidence" value="ECO:0007669"/>
    <property type="project" value="TreeGrafter"/>
</dbReference>
<dbReference type="EMBL" id="OV121140">
    <property type="protein sequence ID" value="CAH0564162.1"/>
    <property type="molecule type" value="Genomic_DNA"/>
</dbReference>
<evidence type="ECO:0000256" key="5">
    <source>
        <dbReference type="ARBA" id="ARBA00022801"/>
    </source>
</evidence>
<keyword evidence="6 10" id="KW-0256">Endoplasmic reticulum</keyword>
<keyword evidence="5 10" id="KW-0378">Hydrolase</keyword>
<evidence type="ECO:0000256" key="9">
    <source>
        <dbReference type="ARBA" id="ARBA00023136"/>
    </source>
</evidence>
<dbReference type="Pfam" id="PF07819">
    <property type="entry name" value="PGAP1"/>
    <property type="match status" value="1"/>
</dbReference>
<keyword evidence="7 10" id="KW-0653">Protein transport</keyword>
<organism evidence="13 14">
    <name type="scientific">Brassicogethes aeneus</name>
    <name type="common">Rape pollen beetle</name>
    <name type="synonym">Meligethes aeneus</name>
    <dbReference type="NCBI Taxonomy" id="1431903"/>
    <lineage>
        <taxon>Eukaryota</taxon>
        <taxon>Metazoa</taxon>
        <taxon>Ecdysozoa</taxon>
        <taxon>Arthropoda</taxon>
        <taxon>Hexapoda</taxon>
        <taxon>Insecta</taxon>
        <taxon>Pterygota</taxon>
        <taxon>Neoptera</taxon>
        <taxon>Endopterygota</taxon>
        <taxon>Coleoptera</taxon>
        <taxon>Polyphaga</taxon>
        <taxon>Cucujiformia</taxon>
        <taxon>Nitidulidae</taxon>
        <taxon>Meligethinae</taxon>
        <taxon>Brassicogethes</taxon>
    </lineage>
</organism>
<evidence type="ECO:0000313" key="13">
    <source>
        <dbReference type="EMBL" id="CAH0564162.1"/>
    </source>
</evidence>
<dbReference type="SUPFAM" id="SSF53474">
    <property type="entry name" value="alpha/beta-Hydrolases"/>
    <property type="match status" value="1"/>
</dbReference>
<keyword evidence="4 10" id="KW-0812">Transmembrane</keyword>
<dbReference type="GO" id="GO:0050185">
    <property type="term" value="F:phosphatidylinositol deacylase activity"/>
    <property type="evidence" value="ECO:0007669"/>
    <property type="project" value="TreeGrafter"/>
</dbReference>
<dbReference type="GO" id="GO:0006505">
    <property type="term" value="P:GPI anchor metabolic process"/>
    <property type="evidence" value="ECO:0007669"/>
    <property type="project" value="TreeGrafter"/>
</dbReference>
<reference evidence="13" key="1">
    <citation type="submission" date="2021-12" db="EMBL/GenBank/DDBJ databases">
        <authorList>
            <person name="King R."/>
        </authorList>
    </citation>
    <scope>NUCLEOTIDE SEQUENCE</scope>
</reference>
<dbReference type="GO" id="GO:0015031">
    <property type="term" value="P:protein transport"/>
    <property type="evidence" value="ECO:0007669"/>
    <property type="project" value="UniProtKB-KW"/>
</dbReference>
<dbReference type="OrthoDB" id="348976at2759"/>
<dbReference type="InterPro" id="IPR029058">
    <property type="entry name" value="AB_hydrolase_fold"/>
</dbReference>
<comment type="subcellular location">
    <subcellularLocation>
        <location evidence="1">Endoplasmic reticulum membrane</location>
        <topology evidence="1">Multi-pass membrane protein</topology>
    </subcellularLocation>
</comment>
<feature type="region of interest" description="Disordered" evidence="11">
    <location>
        <begin position="825"/>
        <end position="864"/>
    </location>
</feature>
<comment type="function">
    <text evidence="10">Involved in inositol deacylation of GPI-anchored proteins which plays important roles in the quality control and ER-associated degradation of GPI-anchored proteins.</text>
</comment>
<dbReference type="InterPro" id="IPR012908">
    <property type="entry name" value="PGAP1-ab_dom-like"/>
</dbReference>
<dbReference type="InterPro" id="IPR039529">
    <property type="entry name" value="PGAP1/BST1"/>
</dbReference>
<evidence type="ECO:0000256" key="4">
    <source>
        <dbReference type="ARBA" id="ARBA00022692"/>
    </source>
</evidence>
<dbReference type="PANTHER" id="PTHR15495">
    <property type="entry name" value="NEGATIVE REGULATOR OF VESICLE FORMATION-RELATED"/>
    <property type="match status" value="1"/>
</dbReference>
<feature type="transmembrane region" description="Helical" evidence="10">
    <location>
        <begin position="983"/>
        <end position="1000"/>
    </location>
</feature>
<evidence type="ECO:0000259" key="12">
    <source>
        <dbReference type="Pfam" id="PF07819"/>
    </source>
</evidence>
<gene>
    <name evidence="13" type="ORF">MELIAE_LOCUS12774</name>
</gene>
<evidence type="ECO:0000256" key="2">
    <source>
        <dbReference type="ARBA" id="ARBA00006931"/>
    </source>
</evidence>
<feature type="transmembrane region" description="Helical" evidence="10">
    <location>
        <begin position="955"/>
        <end position="971"/>
    </location>
</feature>
<evidence type="ECO:0000256" key="10">
    <source>
        <dbReference type="RuleBase" id="RU365011"/>
    </source>
</evidence>
<protein>
    <recommendedName>
        <fullName evidence="10">GPI inositol-deacylase</fullName>
        <ecNumber evidence="10">3.1.-.-</ecNumber>
    </recommendedName>
</protein>
<evidence type="ECO:0000256" key="11">
    <source>
        <dbReference type="SAM" id="MobiDB-lite"/>
    </source>
</evidence>
<dbReference type="Gene3D" id="3.40.50.1820">
    <property type="entry name" value="alpha/beta hydrolase"/>
    <property type="match status" value="1"/>
</dbReference>
<keyword evidence="14" id="KW-1185">Reference proteome</keyword>
<dbReference type="EC" id="3.1.-.-" evidence="10"/>
<dbReference type="PANTHER" id="PTHR15495:SF7">
    <property type="entry name" value="GPI INOSITOL-DEACYLASE"/>
    <property type="match status" value="1"/>
</dbReference>
<feature type="transmembrane region" description="Helical" evidence="10">
    <location>
        <begin position="584"/>
        <end position="601"/>
    </location>
</feature>
<feature type="transmembrane region" description="Helical" evidence="10">
    <location>
        <begin position="664"/>
        <end position="692"/>
    </location>
</feature>
<name>A0A9P0BLA2_BRAAE</name>
<evidence type="ECO:0000256" key="8">
    <source>
        <dbReference type="ARBA" id="ARBA00022989"/>
    </source>
</evidence>
<dbReference type="Proteomes" id="UP001154078">
    <property type="component" value="Chromosome 9"/>
</dbReference>
<feature type="domain" description="GPI inositol-deacylase PGAP1-like alpha/beta" evidence="12">
    <location>
        <begin position="78"/>
        <end position="286"/>
    </location>
</feature>
<dbReference type="GO" id="GO:0005789">
    <property type="term" value="C:endoplasmic reticulum membrane"/>
    <property type="evidence" value="ECO:0007669"/>
    <property type="project" value="UniProtKB-SubCell"/>
</dbReference>
<sequence>MRILSGFLVFCLIITCGYIVGLLKFLTDYEIDQCEMTYMFEYPQFVRISHEIDKKYPKYELYAYSEGRLTERARKMDFTGIPVLFIPGNRGSYKQVRSLASIALRKALTKNAPYHFDYFTVNLNEEFSGISGVLLNDQLNYVNHSIYRVLDLYKGKNAPTSVILVGHSMGGVLAYKILTTLDSESSLIPIVITLATPLKRPPVLFDPHLNKFYEGLSTNIPDKSTFISLAGGFSDFLIPASLTNVKNQSIIQAVTTNIPLSNVEANHVQILWCKQTVLAINRALFDSVDLKTKQISEDVLYRDAVFKHHLINNSGIKIRQIKSYSDKYNINPQGLWTAIQNKQYTVSLLKGVKQMQWYMVPLKENNILSILAVNLEVTDWVFLCQANSDGKCTNGVHLSHKSLIAPSAKYKRRTIRINMQELLNTYQGMTHVMVRVLPTDEPVVLHFDIYKKMERTLVIDLPKVYSLKKQVVTAKTKKNSLDLELTVPDLQHVYQSYNLLVEPRKCLTDYHHATAQLSAPWANQNTQQHYTNEKSGAFNVRLHSSRPNNNNKMARIKFTLDPSCEYEISIQANIMGILGQLSRHYNTLLLTNVAAVVLLTFRTQLKNFQDGSFPLFFTAMAEGLKPYYTLTAVKLLSKFLSNPFIVNVLPVPDWDILKDDGMEFLFLPLLLYMTSVGIVWILVVVFSVSVVVTESSMNTAALKFLAKTVRFPVTWTEYLLSALHKLPFVVACILIFVSIRACGGLALCLGTLFYFLKLTQMSQDYIEEVFWFFIKNYARMLKKAIAKRFSRKKNEERKNLSIENAVVIKNEDTNIVEEVKNEVVDKNEDTDKEPIASTSKIEDLDEKIKETEEDEIKEQKPSEIEEIPDEQIEELEENDSQIVGDENQIEEVQNLVENETERSNRQIKFTAHNTIFFHSSIFFIWTLLTLVNVPIVLTWAHNFKYSIFLTPDPSFLPGMVLSICAFPLWQMDLPKRKRWNKEVSEIILGITGLVLIYAPISIYRLNYFLTFVIVLVLLHQIFAPNELIEEENESKNNIEEKYENVKAKLD</sequence>